<dbReference type="HOGENOM" id="CLU_173881_0_0_7"/>
<dbReference type="KEGG" id="daf:Desaf_0126"/>
<evidence type="ECO:0000256" key="1">
    <source>
        <dbReference type="SAM" id="MobiDB-lite"/>
    </source>
</evidence>
<name>F3YTV5_DESAF</name>
<dbReference type="STRING" id="690850.Desaf_0126"/>
<evidence type="ECO:0000313" key="2">
    <source>
        <dbReference type="EMBL" id="EGJ48486.1"/>
    </source>
</evidence>
<accession>F3YTV5</accession>
<proteinExistence type="predicted"/>
<dbReference type="eggNOG" id="ENOG5032EMI">
    <property type="taxonomic scope" value="Bacteria"/>
</dbReference>
<reference evidence="2 3" key="1">
    <citation type="journal article" date="2011" name="J. Bacteriol.">
        <title>Genome sequence of the mercury-methylating and pleomorphic Desulfovibrio africanus Strain Walvis Bay.</title>
        <authorList>
            <person name="Brown S.D."/>
            <person name="Wall J.D."/>
            <person name="Kucken A.M."/>
            <person name="Gilmour C.C."/>
            <person name="Podar M."/>
            <person name="Brandt C.C."/>
            <person name="Teshima H."/>
            <person name="Detter J.C."/>
            <person name="Han C.S."/>
            <person name="Land M.L."/>
            <person name="Lucas S."/>
            <person name="Han J."/>
            <person name="Pennacchio L."/>
            <person name="Nolan M."/>
            <person name="Pitluck S."/>
            <person name="Woyke T."/>
            <person name="Goodwin L."/>
            <person name="Palumbo A.V."/>
            <person name="Elias D.A."/>
        </authorList>
    </citation>
    <scope>NUCLEOTIDE SEQUENCE [LARGE SCALE GENOMIC DNA]</scope>
    <source>
        <strain evidence="2 3">Walvis Bay</strain>
    </source>
</reference>
<dbReference type="AlphaFoldDB" id="F3YTV5"/>
<gene>
    <name evidence="2" type="ORF">Desaf_0126</name>
</gene>
<feature type="region of interest" description="Disordered" evidence="1">
    <location>
        <begin position="51"/>
        <end position="108"/>
    </location>
</feature>
<keyword evidence="3" id="KW-1185">Reference proteome</keyword>
<feature type="compositionally biased region" description="Basic and acidic residues" evidence="1">
    <location>
        <begin position="51"/>
        <end position="85"/>
    </location>
</feature>
<protein>
    <submittedName>
        <fullName evidence="2">Uncharacterized protein</fullName>
    </submittedName>
</protein>
<sequence length="108" mass="11812">MPTPLDLSTLIAQMPHVSKVQSATASHPDAQQAVLAQHVAELHKRQNRMIEKVQKKESSAQVHKDSNPNEKRSLDLSDGRKRDGGEGDQEQAPSASSPWAGNIINLEI</sequence>
<evidence type="ECO:0000313" key="3">
    <source>
        <dbReference type="Proteomes" id="UP000007844"/>
    </source>
</evidence>
<dbReference type="EMBL" id="CP003221">
    <property type="protein sequence ID" value="EGJ48486.1"/>
    <property type="molecule type" value="Genomic_DNA"/>
</dbReference>
<organism evidence="2 3">
    <name type="scientific">Desulfocurvibacter africanus subsp. africanus str. Walvis Bay</name>
    <dbReference type="NCBI Taxonomy" id="690850"/>
    <lineage>
        <taxon>Bacteria</taxon>
        <taxon>Pseudomonadati</taxon>
        <taxon>Thermodesulfobacteriota</taxon>
        <taxon>Desulfovibrionia</taxon>
        <taxon>Desulfovibrionales</taxon>
        <taxon>Desulfovibrionaceae</taxon>
        <taxon>Desulfocurvibacter</taxon>
    </lineage>
</organism>
<dbReference type="Proteomes" id="UP000007844">
    <property type="component" value="Chromosome"/>
</dbReference>
<dbReference type="RefSeq" id="WP_014258357.1">
    <property type="nucleotide sequence ID" value="NC_016629.1"/>
</dbReference>